<accession>A0ABM8AT96</accession>
<keyword evidence="3" id="KW-1185">Reference proteome</keyword>
<evidence type="ECO:0000313" key="3">
    <source>
        <dbReference type="Proteomes" id="UP001061361"/>
    </source>
</evidence>
<evidence type="ECO:0000259" key="1">
    <source>
        <dbReference type="Pfam" id="PF11726"/>
    </source>
</evidence>
<reference evidence="2" key="1">
    <citation type="submission" date="2022-08" db="EMBL/GenBank/DDBJ databases">
        <title>Genome Sequence of the sulphate-reducing bacterium, Pseudodesulfovibrio portus JCM14722.</title>
        <authorList>
            <person name="Kondo R."/>
            <person name="Kataoka T."/>
        </authorList>
    </citation>
    <scope>NUCLEOTIDE SEQUENCE</scope>
    <source>
        <strain evidence="2">JCM 14722</strain>
    </source>
</reference>
<gene>
    <name evidence="2" type="ORF">JCM14722_22760</name>
</gene>
<proteinExistence type="predicted"/>
<sequence length="213" mass="25062">MTKKKNNYGKVTYEDKFNGKTILTDKEKGYGCREDILEAIDQRIEHATGKRSRTLCTRMDFRFARNSHPPKDNSRMTKFLSTYNKDLKRSGDDPEYVCVREQSREKHQHYHLILLTNQRNHQFPHKFIEKAEKHWAAANGLDNAKGLVDHCTKDRDGKKQTNNYRLNRSDEDFEGVKNECFKRCSYLAKINTKGNQPKHKREVLCSRLPKSPK</sequence>
<evidence type="ECO:0000313" key="2">
    <source>
        <dbReference type="EMBL" id="BDQ34734.1"/>
    </source>
</evidence>
<protein>
    <recommendedName>
        <fullName evidence="1">YagK/YfjJ C-terminal domain-containing protein</fullName>
    </recommendedName>
</protein>
<dbReference type="InterPro" id="IPR057271">
    <property type="entry name" value="YagK_YfjJ_C"/>
</dbReference>
<dbReference type="Proteomes" id="UP001061361">
    <property type="component" value="Chromosome"/>
</dbReference>
<dbReference type="Pfam" id="PF11726">
    <property type="entry name" value="YagK_YfjJ_C"/>
    <property type="match status" value="1"/>
</dbReference>
<feature type="domain" description="YagK/YfjJ C-terminal" evidence="1">
    <location>
        <begin position="52"/>
        <end position="197"/>
    </location>
</feature>
<organism evidence="2 3">
    <name type="scientific">Pseudodesulfovibrio portus</name>
    <dbReference type="NCBI Taxonomy" id="231439"/>
    <lineage>
        <taxon>Bacteria</taxon>
        <taxon>Pseudomonadati</taxon>
        <taxon>Thermodesulfobacteriota</taxon>
        <taxon>Desulfovibrionia</taxon>
        <taxon>Desulfovibrionales</taxon>
        <taxon>Desulfovibrionaceae</taxon>
    </lineage>
</organism>
<dbReference type="EMBL" id="AP026708">
    <property type="protein sequence ID" value="BDQ34734.1"/>
    <property type="molecule type" value="Genomic_DNA"/>
</dbReference>
<name>A0ABM8AT96_9BACT</name>
<dbReference type="RefSeq" id="WP_264981629.1">
    <property type="nucleotide sequence ID" value="NZ_AP026708.1"/>
</dbReference>